<dbReference type="PANTHER" id="PTHR33872">
    <property type="entry name" value="DNA POLYMERASE EPSILON CATALYTIC SUBUNIT A"/>
    <property type="match status" value="1"/>
</dbReference>
<comment type="caution">
    <text evidence="2">The sequence shown here is derived from an EMBL/GenBank/DDBJ whole genome shotgun (WGS) entry which is preliminary data.</text>
</comment>
<feature type="region of interest" description="Disordered" evidence="1">
    <location>
        <begin position="42"/>
        <end position="92"/>
    </location>
</feature>
<dbReference type="EMBL" id="JANAVB010041816">
    <property type="protein sequence ID" value="KAJ6795562.1"/>
    <property type="molecule type" value="Genomic_DNA"/>
</dbReference>
<protein>
    <submittedName>
        <fullName evidence="2">Uncharacterized protein</fullName>
    </submittedName>
</protein>
<evidence type="ECO:0000313" key="2">
    <source>
        <dbReference type="EMBL" id="KAJ6795562.1"/>
    </source>
</evidence>
<reference evidence="2" key="2">
    <citation type="submission" date="2023-04" db="EMBL/GenBank/DDBJ databases">
        <authorList>
            <person name="Bruccoleri R.E."/>
            <person name="Oakeley E.J."/>
            <person name="Faust A.-M."/>
            <person name="Dessus-Babus S."/>
            <person name="Altorfer M."/>
            <person name="Burckhardt D."/>
            <person name="Oertli M."/>
            <person name="Naumann U."/>
            <person name="Petersen F."/>
            <person name="Wong J."/>
        </authorList>
    </citation>
    <scope>NUCLEOTIDE SEQUENCE</scope>
    <source>
        <strain evidence="2">GSM-AAB239-AS_SAM_17_03QT</strain>
        <tissue evidence="2">Leaf</tissue>
    </source>
</reference>
<evidence type="ECO:0000256" key="1">
    <source>
        <dbReference type="SAM" id="MobiDB-lite"/>
    </source>
</evidence>
<gene>
    <name evidence="2" type="ORF">M6B38_225345</name>
</gene>
<evidence type="ECO:0000313" key="3">
    <source>
        <dbReference type="Proteomes" id="UP001140949"/>
    </source>
</evidence>
<proteinExistence type="predicted"/>
<dbReference type="AlphaFoldDB" id="A0AAX6DUR3"/>
<name>A0AAX6DUR3_IRIPA</name>
<sequence>MGSLMAGWHSTEKDQKTLMYLRNKSLTREEIDAYWKSRKTTVEELSPTPGNENQENMHKAAATVSKNTQRSSSFPLVDRNDSLNSGGSKKEDMLSSTKTCWWTRSNLAFLNEPPVIATDGPHKYASQYTVANIGSSPQAATDN</sequence>
<dbReference type="PANTHER" id="PTHR33872:SF2">
    <property type="entry name" value="DNA POLYMERASE EPSILON CATALYTIC SUBUNIT A"/>
    <property type="match status" value="1"/>
</dbReference>
<organism evidence="2 3">
    <name type="scientific">Iris pallida</name>
    <name type="common">Sweet iris</name>
    <dbReference type="NCBI Taxonomy" id="29817"/>
    <lineage>
        <taxon>Eukaryota</taxon>
        <taxon>Viridiplantae</taxon>
        <taxon>Streptophyta</taxon>
        <taxon>Embryophyta</taxon>
        <taxon>Tracheophyta</taxon>
        <taxon>Spermatophyta</taxon>
        <taxon>Magnoliopsida</taxon>
        <taxon>Liliopsida</taxon>
        <taxon>Asparagales</taxon>
        <taxon>Iridaceae</taxon>
        <taxon>Iridoideae</taxon>
        <taxon>Irideae</taxon>
        <taxon>Iris</taxon>
    </lineage>
</organism>
<feature type="compositionally biased region" description="Polar residues" evidence="1">
    <location>
        <begin position="64"/>
        <end position="74"/>
    </location>
</feature>
<keyword evidence="3" id="KW-1185">Reference proteome</keyword>
<reference evidence="2" key="1">
    <citation type="journal article" date="2023" name="GigaByte">
        <title>Genome assembly of the bearded iris, Iris pallida Lam.</title>
        <authorList>
            <person name="Bruccoleri R.E."/>
            <person name="Oakeley E.J."/>
            <person name="Faust A.M.E."/>
            <person name="Altorfer M."/>
            <person name="Dessus-Babus S."/>
            <person name="Burckhardt D."/>
            <person name="Oertli M."/>
            <person name="Naumann U."/>
            <person name="Petersen F."/>
            <person name="Wong J."/>
        </authorList>
    </citation>
    <scope>NUCLEOTIDE SEQUENCE</scope>
    <source>
        <strain evidence="2">GSM-AAB239-AS_SAM_17_03QT</strain>
    </source>
</reference>
<dbReference type="Proteomes" id="UP001140949">
    <property type="component" value="Unassembled WGS sequence"/>
</dbReference>
<accession>A0AAX6DUR3</accession>